<keyword evidence="1" id="KW-0472">Membrane</keyword>
<evidence type="ECO:0000256" key="1">
    <source>
        <dbReference type="SAM" id="Phobius"/>
    </source>
</evidence>
<organism evidence="2 3">
    <name type="scientific">Brevundimonas lenta</name>
    <dbReference type="NCBI Taxonomy" id="424796"/>
    <lineage>
        <taxon>Bacteria</taxon>
        <taxon>Pseudomonadati</taxon>
        <taxon>Pseudomonadota</taxon>
        <taxon>Alphaproteobacteria</taxon>
        <taxon>Caulobacterales</taxon>
        <taxon>Caulobacteraceae</taxon>
        <taxon>Brevundimonas</taxon>
    </lineage>
</organism>
<evidence type="ECO:0000313" key="2">
    <source>
        <dbReference type="EMBL" id="MBB4081926.1"/>
    </source>
</evidence>
<proteinExistence type="predicted"/>
<keyword evidence="1" id="KW-1133">Transmembrane helix</keyword>
<keyword evidence="3" id="KW-1185">Reference proteome</keyword>
<name>A0A7W6JB90_9CAUL</name>
<dbReference type="EMBL" id="JACIDM010000001">
    <property type="protein sequence ID" value="MBB4081926.1"/>
    <property type="molecule type" value="Genomic_DNA"/>
</dbReference>
<evidence type="ECO:0000313" key="3">
    <source>
        <dbReference type="Proteomes" id="UP000529946"/>
    </source>
</evidence>
<feature type="transmembrane region" description="Helical" evidence="1">
    <location>
        <begin position="21"/>
        <end position="39"/>
    </location>
</feature>
<dbReference type="RefSeq" id="WP_183203069.1">
    <property type="nucleotide sequence ID" value="NZ_BAAAER010000004.1"/>
</dbReference>
<dbReference type="AlphaFoldDB" id="A0A7W6JB90"/>
<keyword evidence="1" id="KW-0812">Transmembrane</keyword>
<gene>
    <name evidence="2" type="ORF">GGR12_000765</name>
</gene>
<sequence length="95" mass="10346">MREETGLTGRPKSKGRHAFDAVLFAGVALAIAWAGFGRLDVGEINLRRGGVVRLAEDPVMFWLWLAGHLVVALACGWLAYRAARGFLRLQGSARP</sequence>
<protein>
    <submittedName>
        <fullName evidence="2">Uncharacterized protein</fullName>
    </submittedName>
</protein>
<reference evidence="2 3" key="1">
    <citation type="submission" date="2020-08" db="EMBL/GenBank/DDBJ databases">
        <title>Genomic Encyclopedia of Type Strains, Phase IV (KMG-IV): sequencing the most valuable type-strain genomes for metagenomic binning, comparative biology and taxonomic classification.</title>
        <authorList>
            <person name="Goeker M."/>
        </authorList>
    </citation>
    <scope>NUCLEOTIDE SEQUENCE [LARGE SCALE GENOMIC DNA]</scope>
    <source>
        <strain evidence="2 3">DSM 23960</strain>
    </source>
</reference>
<dbReference type="Proteomes" id="UP000529946">
    <property type="component" value="Unassembled WGS sequence"/>
</dbReference>
<feature type="transmembrane region" description="Helical" evidence="1">
    <location>
        <begin position="59"/>
        <end position="80"/>
    </location>
</feature>
<comment type="caution">
    <text evidence="2">The sequence shown here is derived from an EMBL/GenBank/DDBJ whole genome shotgun (WGS) entry which is preliminary data.</text>
</comment>
<accession>A0A7W6JB90</accession>